<dbReference type="InterPro" id="IPR002018">
    <property type="entry name" value="CarbesteraseB"/>
</dbReference>
<organism evidence="5 6">
    <name type="scientific">Mycena sanguinolenta</name>
    <dbReference type="NCBI Taxonomy" id="230812"/>
    <lineage>
        <taxon>Eukaryota</taxon>
        <taxon>Fungi</taxon>
        <taxon>Dikarya</taxon>
        <taxon>Basidiomycota</taxon>
        <taxon>Agaricomycotina</taxon>
        <taxon>Agaricomycetes</taxon>
        <taxon>Agaricomycetidae</taxon>
        <taxon>Agaricales</taxon>
        <taxon>Marasmiineae</taxon>
        <taxon>Mycenaceae</taxon>
        <taxon>Mycena</taxon>
    </lineage>
</organism>
<comment type="caution">
    <text evidence="5">The sequence shown here is derived from an EMBL/GenBank/DDBJ whole genome shotgun (WGS) entry which is preliminary data.</text>
</comment>
<sequence>MISPTILCIYTLLSVSLSAAVASAASGPTVSLDYGRFLGVNDGNLTKFLGVPFSAPTARFELARAPSPLHGLQNATVFGPACVQQALSNTLPFTFPGPTVTSEACLNLDVFSPAAHDAHSKFPVLVFLFGGGFEAGSSAATDFRPAVERSILIGEPVVIVAPNYRVSAFGFLAGKEVAEAGLTNLGLRDQIAALEWVHKYISAFGGDPNRVILGGLSAGAFSTGLHLISNNGLGLDLFRGAFMVSGSLIPSPTVVDGQSTYDQLVAANNCTNARDTLDCLRQAPLDDFLATVNRTPDLFSSRSLSLVWRPRVDGNLIPRNPVDIVQDGAFSKVPVMVGNCDDEGTLFAYSSLNITTDSEFVGYIHSNYLLTGTPAQIARVAELYPQDPVQGAPFNTGSANKLTPEFKRIAAFGGDLYLTGLRRLFVQHASKTQNTWSWLSKRGKSTLYLGAYHTSDMALWFPANAKDAEEESVAVDALINFINTLDPNVSAAPKASNLAIFWPKYQMNSAGLLTFSDPAVINVTADDFRVQEMQYLINLHLDGITVNGF</sequence>
<dbReference type="GO" id="GO:0016787">
    <property type="term" value="F:hydrolase activity"/>
    <property type="evidence" value="ECO:0007669"/>
    <property type="project" value="UniProtKB-KW"/>
</dbReference>
<dbReference type="EMBL" id="JACAZH010000001">
    <property type="protein sequence ID" value="KAF7377314.1"/>
    <property type="molecule type" value="Genomic_DNA"/>
</dbReference>
<keyword evidence="2 3" id="KW-0378">Hydrolase</keyword>
<evidence type="ECO:0000256" key="1">
    <source>
        <dbReference type="ARBA" id="ARBA00005964"/>
    </source>
</evidence>
<dbReference type="InterPro" id="IPR029058">
    <property type="entry name" value="AB_hydrolase_fold"/>
</dbReference>
<feature type="domain" description="Carboxylesterase type B" evidence="4">
    <location>
        <begin position="28"/>
        <end position="520"/>
    </location>
</feature>
<dbReference type="InterPro" id="IPR019826">
    <property type="entry name" value="Carboxylesterase_B_AS"/>
</dbReference>
<name>A0A8H6ZH90_9AGAR</name>
<dbReference type="PANTHER" id="PTHR11559">
    <property type="entry name" value="CARBOXYLESTERASE"/>
    <property type="match status" value="1"/>
</dbReference>
<dbReference type="AlphaFoldDB" id="A0A8H6ZH90"/>
<feature type="chain" id="PRO_5034325078" description="Carboxylic ester hydrolase" evidence="3">
    <location>
        <begin position="25"/>
        <end position="549"/>
    </location>
</feature>
<accession>A0A8H6ZH90</accession>
<feature type="signal peptide" evidence="3">
    <location>
        <begin position="1"/>
        <end position="24"/>
    </location>
</feature>
<dbReference type="Proteomes" id="UP000623467">
    <property type="component" value="Unassembled WGS sequence"/>
</dbReference>
<keyword evidence="3" id="KW-0732">Signal</keyword>
<reference evidence="5" key="1">
    <citation type="submission" date="2020-05" db="EMBL/GenBank/DDBJ databases">
        <title>Mycena genomes resolve the evolution of fungal bioluminescence.</title>
        <authorList>
            <person name="Tsai I.J."/>
        </authorList>
    </citation>
    <scope>NUCLEOTIDE SEQUENCE</scope>
    <source>
        <strain evidence="5">160909Yilan</strain>
    </source>
</reference>
<comment type="similarity">
    <text evidence="1 3">Belongs to the type-B carboxylesterase/lipase family.</text>
</comment>
<evidence type="ECO:0000256" key="3">
    <source>
        <dbReference type="RuleBase" id="RU361235"/>
    </source>
</evidence>
<evidence type="ECO:0000259" key="4">
    <source>
        <dbReference type="Pfam" id="PF00135"/>
    </source>
</evidence>
<dbReference type="Gene3D" id="3.40.50.1820">
    <property type="entry name" value="alpha/beta hydrolase"/>
    <property type="match status" value="1"/>
</dbReference>
<dbReference type="EC" id="3.1.1.-" evidence="3"/>
<gene>
    <name evidence="5" type="ORF">MSAN_00152000</name>
</gene>
<evidence type="ECO:0000256" key="2">
    <source>
        <dbReference type="ARBA" id="ARBA00022801"/>
    </source>
</evidence>
<dbReference type="PROSITE" id="PS00122">
    <property type="entry name" value="CARBOXYLESTERASE_B_1"/>
    <property type="match status" value="1"/>
</dbReference>
<dbReference type="OrthoDB" id="408631at2759"/>
<dbReference type="InterPro" id="IPR050309">
    <property type="entry name" value="Type-B_Carboxylest/Lipase"/>
</dbReference>
<evidence type="ECO:0000313" key="5">
    <source>
        <dbReference type="EMBL" id="KAF7377314.1"/>
    </source>
</evidence>
<dbReference type="SUPFAM" id="SSF53474">
    <property type="entry name" value="alpha/beta-Hydrolases"/>
    <property type="match status" value="1"/>
</dbReference>
<keyword evidence="6" id="KW-1185">Reference proteome</keyword>
<proteinExistence type="inferred from homology"/>
<protein>
    <recommendedName>
        <fullName evidence="3">Carboxylic ester hydrolase</fullName>
        <ecNumber evidence="3">3.1.1.-</ecNumber>
    </recommendedName>
</protein>
<dbReference type="Pfam" id="PF00135">
    <property type="entry name" value="COesterase"/>
    <property type="match status" value="1"/>
</dbReference>
<evidence type="ECO:0000313" key="6">
    <source>
        <dbReference type="Proteomes" id="UP000623467"/>
    </source>
</evidence>